<dbReference type="AlphaFoldDB" id="A0A2A2LND1"/>
<evidence type="ECO:0000313" key="9">
    <source>
        <dbReference type="Proteomes" id="UP000218231"/>
    </source>
</evidence>
<accession>A0A2A2LND1</accession>
<comment type="subcellular location">
    <subcellularLocation>
        <location evidence="1">Secreted</location>
    </subcellularLocation>
</comment>
<protein>
    <submittedName>
        <fullName evidence="8">Uncharacterized protein</fullName>
    </submittedName>
</protein>
<evidence type="ECO:0000256" key="2">
    <source>
        <dbReference type="ARBA" id="ARBA00006356"/>
    </source>
</evidence>
<feature type="chain" id="PRO_5012606985" evidence="7">
    <location>
        <begin position="24"/>
        <end position="109"/>
    </location>
</feature>
<keyword evidence="5" id="KW-0027">Amidation</keyword>
<dbReference type="InterPro" id="IPR002544">
    <property type="entry name" value="FMRFamid-related_peptide-like"/>
</dbReference>
<evidence type="ECO:0000256" key="7">
    <source>
        <dbReference type="SAM" id="SignalP"/>
    </source>
</evidence>
<keyword evidence="4" id="KW-0165">Cleavage on pair of basic residues</keyword>
<organism evidence="8 9">
    <name type="scientific">Diploscapter pachys</name>
    <dbReference type="NCBI Taxonomy" id="2018661"/>
    <lineage>
        <taxon>Eukaryota</taxon>
        <taxon>Metazoa</taxon>
        <taxon>Ecdysozoa</taxon>
        <taxon>Nematoda</taxon>
        <taxon>Chromadorea</taxon>
        <taxon>Rhabditida</taxon>
        <taxon>Rhabditina</taxon>
        <taxon>Rhabditomorpha</taxon>
        <taxon>Rhabditoidea</taxon>
        <taxon>Rhabditidae</taxon>
        <taxon>Diploscapter</taxon>
    </lineage>
</organism>
<keyword evidence="6" id="KW-0527">Neuropeptide</keyword>
<comment type="similarity">
    <text evidence="2">Belongs to the FARP (FMRFamide related peptide) family.</text>
</comment>
<dbReference type="Pfam" id="PF01581">
    <property type="entry name" value="FARP"/>
    <property type="match status" value="1"/>
</dbReference>
<dbReference type="Proteomes" id="UP000218231">
    <property type="component" value="Unassembled WGS sequence"/>
</dbReference>
<keyword evidence="7" id="KW-0732">Signal</keyword>
<evidence type="ECO:0000256" key="6">
    <source>
        <dbReference type="ARBA" id="ARBA00023320"/>
    </source>
</evidence>
<comment type="caution">
    <text evidence="8">The sequence shown here is derived from an EMBL/GenBank/DDBJ whole genome shotgun (WGS) entry which is preliminary data.</text>
</comment>
<sequence>MLYQLFASLCVLALALLVVVSSAASLQNPANVEAQRQPEILEANDDNLPIIEPLGTEDAISSVQENQWFDRVDRSGSKPTFIRFGKRAQPAFIRFGKRAAPSFVRFGRK</sequence>
<keyword evidence="3" id="KW-0964">Secreted</keyword>
<evidence type="ECO:0000256" key="3">
    <source>
        <dbReference type="ARBA" id="ARBA00022525"/>
    </source>
</evidence>
<evidence type="ECO:0000256" key="5">
    <source>
        <dbReference type="ARBA" id="ARBA00022815"/>
    </source>
</evidence>
<keyword evidence="9" id="KW-1185">Reference proteome</keyword>
<gene>
    <name evidence="8" type="ORF">WR25_18625</name>
</gene>
<dbReference type="GO" id="GO:0005576">
    <property type="term" value="C:extracellular region"/>
    <property type="evidence" value="ECO:0007669"/>
    <property type="project" value="UniProtKB-SubCell"/>
</dbReference>
<name>A0A2A2LND1_9BILA</name>
<reference evidence="8 9" key="1">
    <citation type="journal article" date="2017" name="Curr. Biol.">
        <title>Genome architecture and evolution of a unichromosomal asexual nematode.</title>
        <authorList>
            <person name="Fradin H."/>
            <person name="Zegar C."/>
            <person name="Gutwein M."/>
            <person name="Lucas J."/>
            <person name="Kovtun M."/>
            <person name="Corcoran D."/>
            <person name="Baugh L.R."/>
            <person name="Kiontke K."/>
            <person name="Gunsalus K."/>
            <person name="Fitch D.H."/>
            <person name="Piano F."/>
        </authorList>
    </citation>
    <scope>NUCLEOTIDE SEQUENCE [LARGE SCALE GENOMIC DNA]</scope>
    <source>
        <strain evidence="8">PF1309</strain>
    </source>
</reference>
<dbReference type="GO" id="GO:0007218">
    <property type="term" value="P:neuropeptide signaling pathway"/>
    <property type="evidence" value="ECO:0007669"/>
    <property type="project" value="UniProtKB-KW"/>
</dbReference>
<dbReference type="OrthoDB" id="5813613at2759"/>
<evidence type="ECO:0000256" key="4">
    <source>
        <dbReference type="ARBA" id="ARBA00022685"/>
    </source>
</evidence>
<feature type="signal peptide" evidence="7">
    <location>
        <begin position="1"/>
        <end position="23"/>
    </location>
</feature>
<evidence type="ECO:0000313" key="8">
    <source>
        <dbReference type="EMBL" id="PAV87497.1"/>
    </source>
</evidence>
<dbReference type="EMBL" id="LIAE01006566">
    <property type="protein sequence ID" value="PAV87497.1"/>
    <property type="molecule type" value="Genomic_DNA"/>
</dbReference>
<evidence type="ECO:0000256" key="1">
    <source>
        <dbReference type="ARBA" id="ARBA00004613"/>
    </source>
</evidence>
<proteinExistence type="inferred from homology"/>